<dbReference type="Proteomes" id="UP000013520">
    <property type="component" value="Chromosome"/>
</dbReference>
<dbReference type="RefSeq" id="WP_006524370.1">
    <property type="nucleotide sequence ID" value="NC_021184.1"/>
</dbReference>
<sequence>MKAVEYNAGHVKCTAGQKDISNLINLYKLVEETTLIDEPVDGWWLTLLEELSLIDFVAVLAIIIAGYDEGKQKALRDEVYKIKPMPHESSRDSKFLFKLLKGVILEPELYLKMVHNKFGDLPLAKLKALAKPLLKGKHSHATMNRRESHGTAMAGY</sequence>
<reference evidence="1 2" key="1">
    <citation type="submission" date="2012-01" db="EMBL/GenBank/DDBJ databases">
        <title>Complete sequence of Desulfotomaculum gibsoniae DSM 7213.</title>
        <authorList>
            <consortium name="US DOE Joint Genome Institute"/>
            <person name="Lucas S."/>
            <person name="Han J."/>
            <person name="Lapidus A."/>
            <person name="Cheng J.-F."/>
            <person name="Goodwin L."/>
            <person name="Pitluck S."/>
            <person name="Peters L."/>
            <person name="Ovchinnikova G."/>
            <person name="Teshima H."/>
            <person name="Detter J.C."/>
            <person name="Han C."/>
            <person name="Tapia R."/>
            <person name="Land M."/>
            <person name="Hauser L."/>
            <person name="Kyrpides N."/>
            <person name="Ivanova N."/>
            <person name="Pagani I."/>
            <person name="Parshina S."/>
            <person name="Plugge C."/>
            <person name="Muyzer G."/>
            <person name="Kuever J."/>
            <person name="Ivanova A."/>
            <person name="Nazina T."/>
            <person name="Klenk H.-P."/>
            <person name="Brambilla E."/>
            <person name="Spring S."/>
            <person name="Stams A.F."/>
            <person name="Woyke T."/>
        </authorList>
    </citation>
    <scope>NUCLEOTIDE SEQUENCE [LARGE SCALE GENOMIC DNA]</scope>
    <source>
        <strain evidence="1 2">DSM 7213</strain>
    </source>
</reference>
<keyword evidence="2" id="KW-1185">Reference proteome</keyword>
<dbReference type="OrthoDB" id="9918063at2"/>
<name>R4KHK4_9FIRM</name>
<organism evidence="1 2">
    <name type="scientific">Desulfoscipio gibsoniae DSM 7213</name>
    <dbReference type="NCBI Taxonomy" id="767817"/>
    <lineage>
        <taxon>Bacteria</taxon>
        <taxon>Bacillati</taxon>
        <taxon>Bacillota</taxon>
        <taxon>Clostridia</taxon>
        <taxon>Eubacteriales</taxon>
        <taxon>Desulfallaceae</taxon>
        <taxon>Desulfoscipio</taxon>
    </lineage>
</organism>
<dbReference type="AlphaFoldDB" id="R4KHK4"/>
<protein>
    <submittedName>
        <fullName evidence="1">Uncharacterized protein</fullName>
    </submittedName>
</protein>
<accession>R4KHK4</accession>
<dbReference type="STRING" id="767817.Desgi_1661"/>
<dbReference type="EMBL" id="CP003273">
    <property type="protein sequence ID" value="AGL01132.1"/>
    <property type="molecule type" value="Genomic_DNA"/>
</dbReference>
<dbReference type="HOGENOM" id="CLU_1683725_0_0_9"/>
<dbReference type="KEGG" id="dgi:Desgi_1661"/>
<evidence type="ECO:0000313" key="2">
    <source>
        <dbReference type="Proteomes" id="UP000013520"/>
    </source>
</evidence>
<gene>
    <name evidence="1" type="ORF">Desgi_1661</name>
</gene>
<proteinExistence type="predicted"/>
<evidence type="ECO:0000313" key="1">
    <source>
        <dbReference type="EMBL" id="AGL01132.1"/>
    </source>
</evidence>